<feature type="transmembrane region" description="Helical" evidence="1">
    <location>
        <begin position="114"/>
        <end position="131"/>
    </location>
</feature>
<accession>A0A1I2P3T9</accession>
<dbReference type="RefSeq" id="WP_092890240.1">
    <property type="nucleotide sequence ID" value="NZ_FOOQ01000001.1"/>
</dbReference>
<feature type="transmembrane region" description="Helical" evidence="1">
    <location>
        <begin position="73"/>
        <end position="94"/>
    </location>
</feature>
<keyword evidence="1" id="KW-1133">Transmembrane helix</keyword>
<evidence type="ECO:0000313" key="3">
    <source>
        <dbReference type="Proteomes" id="UP000198876"/>
    </source>
</evidence>
<gene>
    <name evidence="2" type="ORF">SAMN04488063_1368</name>
</gene>
<reference evidence="3" key="1">
    <citation type="submission" date="2016-10" db="EMBL/GenBank/DDBJ databases">
        <authorList>
            <person name="Varghese N."/>
            <person name="Submissions S."/>
        </authorList>
    </citation>
    <scope>NUCLEOTIDE SEQUENCE [LARGE SCALE GENOMIC DNA]</scope>
    <source>
        <strain evidence="3">CGMCC 1.7739</strain>
    </source>
</reference>
<feature type="transmembrane region" description="Helical" evidence="1">
    <location>
        <begin position="14"/>
        <end position="32"/>
    </location>
</feature>
<organism evidence="2 3">
    <name type="scientific">Halopelagius inordinatus</name>
    <dbReference type="NCBI Taxonomy" id="553467"/>
    <lineage>
        <taxon>Archaea</taxon>
        <taxon>Methanobacteriati</taxon>
        <taxon>Methanobacteriota</taxon>
        <taxon>Stenosarchaea group</taxon>
        <taxon>Halobacteria</taxon>
        <taxon>Halobacteriales</taxon>
        <taxon>Haloferacaceae</taxon>
    </lineage>
</organism>
<dbReference type="Proteomes" id="UP000198876">
    <property type="component" value="Unassembled WGS sequence"/>
</dbReference>
<keyword evidence="3" id="KW-1185">Reference proteome</keyword>
<dbReference type="STRING" id="553467.SAMN04488063_1368"/>
<proteinExistence type="predicted"/>
<evidence type="ECO:0000313" key="2">
    <source>
        <dbReference type="EMBL" id="SFG08296.1"/>
    </source>
</evidence>
<feature type="transmembrane region" description="Helical" evidence="1">
    <location>
        <begin position="44"/>
        <end position="66"/>
    </location>
</feature>
<dbReference type="OrthoDB" id="267238at2157"/>
<dbReference type="AlphaFoldDB" id="A0A1I2P3T9"/>
<protein>
    <submittedName>
        <fullName evidence="2">Uncharacterized membrane protein</fullName>
    </submittedName>
</protein>
<dbReference type="EMBL" id="FOOQ01000001">
    <property type="protein sequence ID" value="SFG08296.1"/>
    <property type="molecule type" value="Genomic_DNA"/>
</dbReference>
<keyword evidence="1" id="KW-0812">Transmembrane</keyword>
<name>A0A1I2P3T9_9EURY</name>
<evidence type="ECO:0000256" key="1">
    <source>
        <dbReference type="SAM" id="Phobius"/>
    </source>
</evidence>
<dbReference type="PANTHER" id="PTHR36974">
    <property type="entry name" value="MEMBRANE PROTEIN-RELATED"/>
    <property type="match status" value="1"/>
</dbReference>
<keyword evidence="1" id="KW-0472">Membrane</keyword>
<dbReference type="PANTHER" id="PTHR36974:SF1">
    <property type="entry name" value="DOXX FAMILY MEMBRANE PROTEIN"/>
    <property type="match status" value="1"/>
</dbReference>
<sequence length="140" mass="15198">MELGDILRRLKRPLLYLMAPAYVVAGVLHFVVPELYVQIVPPVFPAALALVYLSGLAEIAVGIGLLIPRTRRYAAWGTVALLVAVFPANVYMATHGVVVEGMPGGGDPSGLVRWGRLPLQGVLILWALWYTRPPAETDAR</sequence>